<dbReference type="EMBL" id="FTOR01000002">
    <property type="protein sequence ID" value="SIS96808.1"/>
    <property type="molecule type" value="Genomic_DNA"/>
</dbReference>
<feature type="transmembrane region" description="Helical" evidence="1">
    <location>
        <begin position="143"/>
        <end position="163"/>
    </location>
</feature>
<keyword evidence="1" id="KW-0472">Membrane</keyword>
<dbReference type="GO" id="GO:0000155">
    <property type="term" value="F:phosphorelay sensor kinase activity"/>
    <property type="evidence" value="ECO:0007669"/>
    <property type="project" value="InterPro"/>
</dbReference>
<feature type="transmembrane region" description="Helical" evidence="1">
    <location>
        <begin position="205"/>
        <end position="227"/>
    </location>
</feature>
<dbReference type="PANTHER" id="PTHR34220">
    <property type="entry name" value="SENSOR HISTIDINE KINASE YPDA"/>
    <property type="match status" value="1"/>
</dbReference>
<accession>A0A173MHU3</accession>
<evidence type="ECO:0000313" key="4">
    <source>
        <dbReference type="Proteomes" id="UP000186917"/>
    </source>
</evidence>
<gene>
    <name evidence="3" type="ORF">SAMN05421788_102384</name>
</gene>
<dbReference type="Pfam" id="PF06580">
    <property type="entry name" value="His_kinase"/>
    <property type="match status" value="1"/>
</dbReference>
<keyword evidence="1" id="KW-0812">Transmembrane</keyword>
<sequence>MQIRLLFCFVIIFASCNQEIRYTTADPHVETTGGNRFHAQIPLDIQEKKFTTPLGVEMHGFGAFEVYWDSYRLGQNGTPALDGRPEVPGTETSYYQVPDSLSGLGHHLVTVKGTQAFLPQEYQRIAAKPDSYLKMLQRPLKNLSMVNLMAGAFLMAAFYYAFLYFNSHSKTGTTILFALICLLFFLLLTAEYIKFYVNIPYTSFYTRLSIIGWLTFATAVLTPLYFAIHYRTPYITAITLLLIITLLVVHGIYYEQYDYTAHMYSIVLWFASVLILLYNLIKKQKSALLMLTGFGLSMIVHQYIFYDYGLYISFTIILLFILYLQTVSARQLEQAHQSSQLLSARLQLELVKKNIQPHFLRNTLTSLIDWVEDSPAEGVLFIKALSDEFDSMLEMSNETLVLIQQEITLCKQHIAIMQYRKEVSYTWEDADIDPTETIPPAVLLTLVENGITHSIPVNNCIRFVLHFHRTATGKEYILETYGENRKTIKKAGGNGFRYIQARLTESYGTQWQFSSHPFPGGWRNTIHLPL</sequence>
<reference evidence="4" key="1">
    <citation type="submission" date="2017-01" db="EMBL/GenBank/DDBJ databases">
        <authorList>
            <person name="Varghese N."/>
            <person name="Submissions S."/>
        </authorList>
    </citation>
    <scope>NUCLEOTIDE SEQUENCE [LARGE SCALE GENOMIC DNA]</scope>
    <source>
        <strain evidence="4">DSM 21054</strain>
    </source>
</reference>
<keyword evidence="3" id="KW-0808">Transferase</keyword>
<evidence type="ECO:0000256" key="1">
    <source>
        <dbReference type="SAM" id="Phobius"/>
    </source>
</evidence>
<feature type="transmembrane region" description="Helical" evidence="1">
    <location>
        <begin position="175"/>
        <end position="193"/>
    </location>
</feature>
<dbReference type="GO" id="GO:0016020">
    <property type="term" value="C:membrane"/>
    <property type="evidence" value="ECO:0007669"/>
    <property type="project" value="InterPro"/>
</dbReference>
<evidence type="ECO:0000313" key="3">
    <source>
        <dbReference type="EMBL" id="SIS96808.1"/>
    </source>
</evidence>
<evidence type="ECO:0000259" key="2">
    <source>
        <dbReference type="Pfam" id="PF06580"/>
    </source>
</evidence>
<feature type="domain" description="Signal transduction histidine kinase internal region" evidence="2">
    <location>
        <begin position="347"/>
        <end position="421"/>
    </location>
</feature>
<keyword evidence="1" id="KW-1133">Transmembrane helix</keyword>
<feature type="transmembrane region" description="Helical" evidence="1">
    <location>
        <begin position="259"/>
        <end position="280"/>
    </location>
</feature>
<dbReference type="STRING" id="477680.SAMN05421788_102384"/>
<dbReference type="PROSITE" id="PS51257">
    <property type="entry name" value="PROKAR_LIPOPROTEIN"/>
    <property type="match status" value="1"/>
</dbReference>
<keyword evidence="3" id="KW-0418">Kinase</keyword>
<dbReference type="RefSeq" id="WP_076378094.1">
    <property type="nucleotide sequence ID" value="NZ_AP017422.1"/>
</dbReference>
<dbReference type="InterPro" id="IPR010559">
    <property type="entry name" value="Sig_transdc_His_kin_internal"/>
</dbReference>
<protein>
    <submittedName>
        <fullName evidence="3">Histidine kinase</fullName>
    </submittedName>
</protein>
<organism evidence="3 4">
    <name type="scientific">Filimonas lacunae</name>
    <dbReference type="NCBI Taxonomy" id="477680"/>
    <lineage>
        <taxon>Bacteria</taxon>
        <taxon>Pseudomonadati</taxon>
        <taxon>Bacteroidota</taxon>
        <taxon>Chitinophagia</taxon>
        <taxon>Chitinophagales</taxon>
        <taxon>Chitinophagaceae</taxon>
        <taxon>Filimonas</taxon>
    </lineage>
</organism>
<dbReference type="AlphaFoldDB" id="A0A173MHU3"/>
<dbReference type="KEGG" id="fln:FLA_3008"/>
<proteinExistence type="predicted"/>
<dbReference type="Proteomes" id="UP000186917">
    <property type="component" value="Unassembled WGS sequence"/>
</dbReference>
<dbReference type="OrthoDB" id="625140at2"/>
<dbReference type="InterPro" id="IPR050640">
    <property type="entry name" value="Bact_2-comp_sensor_kinase"/>
</dbReference>
<name>A0A173MHU3_9BACT</name>
<keyword evidence="4" id="KW-1185">Reference proteome</keyword>
<dbReference type="PANTHER" id="PTHR34220:SF7">
    <property type="entry name" value="SENSOR HISTIDINE KINASE YPDA"/>
    <property type="match status" value="1"/>
</dbReference>
<feature type="transmembrane region" description="Helical" evidence="1">
    <location>
        <begin position="287"/>
        <end position="304"/>
    </location>
</feature>
<feature type="transmembrane region" description="Helical" evidence="1">
    <location>
        <begin position="310"/>
        <end position="329"/>
    </location>
</feature>
<feature type="transmembrane region" description="Helical" evidence="1">
    <location>
        <begin position="234"/>
        <end position="253"/>
    </location>
</feature>